<dbReference type="InterPro" id="IPR010566">
    <property type="entry name" value="Haemolys_ca-bd"/>
</dbReference>
<proteinExistence type="predicted"/>
<dbReference type="Pfam" id="PF06594">
    <property type="entry name" value="HCBP_related"/>
    <property type="match status" value="5"/>
</dbReference>
<sequence length="2432" mass="259107">MMRTSTLDRDAQLSTLSNAAYLDEPPMQIGDWERIGNPVSPPTGSGLFAVAYMNEATKEVVVAFRGTDGQGDLSADSTFVTGGWSPQFTEAVVFTANIKSNSRVASLFSDKRGYKLLSTGHSLGGGIAQIIGKMFSLSGSTFEAPGATKVTEHAQYTLLKTRYAPDADGQIAADFINYRAENSIISGTGTPIGLQQNMVNLNEAGAVGFASVALIFAGVTTGGAGGLVAGLLGYAGVNIDGFHSMDGMERTMHIAAGLEKALGTGELKMSTVPLSHATEQAWTGNGTEPRVTVFRGAGNQVQAYIQRENQGWKLTTPDQQTSITLTPASAPGQAPACVVQEAGKPAYSCVLTQNGPAIIRSVDTNNDGHIDQVTTTTNVANNVREVTVNTNGNHFPETSSLIVNTATVYDLLNFNRRQDAEYFLNDLNSSGSLSNSYWNSFTKNTVYQCLRNDILTLPIPSYTDSWFFNPIGAFYDNQSAAYHNAPSIAAHIPMALDASNHALTVARLTALDSNRDGKLSGAETSDLRFWRDLNENGRADSGEISTVMQPIVQADYACYTQGNTTTAPLLAPTPGTMPDHTRPVPASGYRTQRDTDDLYPTFSSIFFWKADQIKLNWGRNSYAYLVGTDGNDSFDVNYFASVPRAMNLDTSRVRYFLAGDGNDTMGGSSRNDSLWGGTGDDVLVGYAGDDHLYGEEGNDGLQGRAGNDYLDGGSGNDRLFGQAGNDTLNGGDGADILVGFTASNESQQHLAPGETDNDVLYGQGGNDNLFGGLGDDLMDGGADNDILLGDDGNDTLFGGSGNDELQGGDGNDALQGQDGDDNLFGQAGGDRLWGGAGRDILHGGLGNDTLFGGTGRDELQGSTGDDWLSGDEGDDRLFGQVGNDTLYGGDGDDILVGFTGSNEAQQTLNAGETDNDRLYGGAGRDTLVSGVGDDYLDGGADADVMIGGEGHDVYIVNSVNDSIYERVGEGNDTVITSTSYLLDANIEELRLLEGFDIHGTGNAMDNRIIGNRRDNIIDGVTGADTMVGGGGNDTYYVDNAEDMVIEKADEGTDTVQSSISYTLGTDVENLILLDFSKPEEGLVDGKKVLVHGYPKRNELDYMQGNAVENYLGTCALTSIANLLTQAGRPTTESEVINLAISRDWAANDPDLPAYKLGGSSVAAQQAILNSYQVRNDVIYGYSEIGAANLIRSGRGVIIGVNAGRLWGESAHVGNGAANHAITLTGAVHDVADGSLAGFYVADSGRGLVSDMTRFLDIDAFRQAANVPDTYAIHSIEPIKFWEENINGTGNGLANTLIGNRGNNVLRGLAGDDMLEGGAGDDTLEGGTANDILSGGLGNDTYGFCPGDGHDVLQGAEGTDTLAFGAGIGTQDVTVSRVGNDMVLSLNAQDSVRWNTTNGTVVDRVSFADGTLWYATDDAGDFYPGRTGGVTLAGDARQGATLTVQSTLQDTDGLGAFLYQWQSSINGTDWADVAGVSGGKLTLTQAQVEQFLRARISYLDGRGQVKQATTAASAAVSNVNDAPIGEVTISGLVRQGQTLTATHSLVDADELGWVGYHWESSSDGTEWTAIEGETGRIFTLGGGLVGQFIRVVASYVDGFGTEEAVASTATVIGDVPGVSEQQDRIVFADNIQPGNVRLFRSDSTLHITIDTSSGLESQNTYHFLWDKTRVKDLCFSDGTTWGLSDVMNRLTVLGTSGSDWFGIMTVNRSDRWLPVDGAAAFDPGGGDDQLQDNVGNSTTYYFGRGDGQDRITEAYEGTYYYADTPGTLTGPLNLHFTGGVAWIGRRIYVGDKPLPEFDLGLEWKEGSRQGQFDVIAFKPGVAAGDVEFKRFGSDLQLAVRGTSDAITLVGWYGGGFRPRQIEKVTFADGTAWDSDFLQQQAAGAVNEAAVFRGTAGNDTLSGRVRHEGNTYIGGKGDDIIRDTDGGNDTYLFSRGDGKDSIEDYGFTVSSDRLVLTDISADQTLLSRIDHNLLLDFGQGDQVTIKDFFGFFPCNQIERVEFPDGTVWGVDQLTTVPFRGTDGNDVLSDKTFNGNSTYIGGKGDDIIRDKDGGSDTYLFSRGDGKDSIEDYGFTVSSDRLVLTDISADQTLLSRIDHNLLLDFGQGDQVTIKDFFGFFPCNQIERVEFPDGTVWGVGQLATVLLRGTDGNDTLSDKASKGNSTYIGGKGDDIIRDTDGGNDTYLFSRGDGKDLIEDHDFFALYSDRLVLTDISADQTLLSRIDHNLLLDFGQGDQVTIKDFFGYSTYNQIEHVEFPDGTVWGVDQLTAAPLRGTDGNDILSDPIYKGNSTYLGGKGDDIIWDVGGGSDTYLFSRGDGQDTIHDFAYDSGEAAHADKIVFGAGIAADQIWLEKIGYDLKLDAIGTSDSITIRDWYSSAGFRIEQIATADGQILLDAQVNNLVQAMASFSPPAAGQMTLPENYSRALAPVIAASWK</sequence>
<keyword evidence="3" id="KW-0106">Calcium</keyword>
<evidence type="ECO:0000313" key="6">
    <source>
        <dbReference type="EMBL" id="AVY95366.1"/>
    </source>
</evidence>
<dbReference type="KEGG" id="maer:DAI18_15940"/>
<dbReference type="PANTHER" id="PTHR38340:SF1">
    <property type="entry name" value="S-LAYER PROTEIN"/>
    <property type="match status" value="1"/>
</dbReference>
<keyword evidence="2" id="KW-0964">Secreted</keyword>
<evidence type="ECO:0000259" key="5">
    <source>
        <dbReference type="Pfam" id="PF06594"/>
    </source>
</evidence>
<comment type="subcellular location">
    <subcellularLocation>
        <location evidence="1">Secreted</location>
    </subcellularLocation>
</comment>
<dbReference type="PROSITE" id="PS00330">
    <property type="entry name" value="HEMOLYSIN_CALCIUM"/>
    <property type="match status" value="9"/>
</dbReference>
<dbReference type="EMBL" id="CP028519">
    <property type="protein sequence ID" value="AVY95366.1"/>
    <property type="molecule type" value="Genomic_DNA"/>
</dbReference>
<name>A0A2S0PDC0_9NEIS</name>
<organism evidence="6 7">
    <name type="scientific">Microvirgula aerodenitrificans</name>
    <dbReference type="NCBI Taxonomy" id="57480"/>
    <lineage>
        <taxon>Bacteria</taxon>
        <taxon>Pseudomonadati</taxon>
        <taxon>Pseudomonadota</taxon>
        <taxon>Betaproteobacteria</taxon>
        <taxon>Neisseriales</taxon>
        <taxon>Aquaspirillaceae</taxon>
        <taxon>Microvirgula</taxon>
    </lineage>
</organism>
<evidence type="ECO:0000256" key="3">
    <source>
        <dbReference type="ARBA" id="ARBA00022837"/>
    </source>
</evidence>
<protein>
    <recommendedName>
        <fullName evidence="5">Haemolysin-type calcium binding-related domain-containing protein</fullName>
    </recommendedName>
</protein>
<dbReference type="SUPFAM" id="SSF51120">
    <property type="entry name" value="beta-Roll"/>
    <property type="match status" value="9"/>
</dbReference>
<dbReference type="InterPro" id="IPR018511">
    <property type="entry name" value="Hemolysin-typ_Ca-bd_CS"/>
</dbReference>
<dbReference type="InterPro" id="IPR029058">
    <property type="entry name" value="AB_hydrolase_fold"/>
</dbReference>
<feature type="region of interest" description="Disordered" evidence="4">
    <location>
        <begin position="852"/>
        <end position="873"/>
    </location>
</feature>
<feature type="domain" description="Haemolysin-type calcium binding-related" evidence="5">
    <location>
        <begin position="2229"/>
        <end position="2263"/>
    </location>
</feature>
<evidence type="ECO:0000313" key="7">
    <source>
        <dbReference type="Proteomes" id="UP000244173"/>
    </source>
</evidence>
<dbReference type="PANTHER" id="PTHR38340">
    <property type="entry name" value="S-LAYER PROTEIN"/>
    <property type="match status" value="1"/>
</dbReference>
<accession>A0A2S0PDC0</accession>
<gene>
    <name evidence="6" type="ORF">DAI18_15940</name>
</gene>
<evidence type="ECO:0000256" key="2">
    <source>
        <dbReference type="ARBA" id="ARBA00022525"/>
    </source>
</evidence>
<feature type="domain" description="Haemolysin-type calcium binding-related" evidence="5">
    <location>
        <begin position="2102"/>
        <end position="2133"/>
    </location>
</feature>
<dbReference type="Gene3D" id="2.150.10.10">
    <property type="entry name" value="Serralysin-like metalloprotease, C-terminal"/>
    <property type="match status" value="9"/>
</dbReference>
<dbReference type="InterPro" id="IPR001343">
    <property type="entry name" value="Hemolysn_Ca-bd"/>
</dbReference>
<dbReference type="InterPro" id="IPR011049">
    <property type="entry name" value="Serralysin-like_metalloprot_C"/>
</dbReference>
<feature type="domain" description="Haemolysin-type calcium binding-related" evidence="5">
    <location>
        <begin position="2354"/>
        <end position="2393"/>
    </location>
</feature>
<dbReference type="SUPFAM" id="SSF53474">
    <property type="entry name" value="alpha/beta-Hydrolases"/>
    <property type="match status" value="1"/>
</dbReference>
<dbReference type="PRINTS" id="PR00313">
    <property type="entry name" value="CABNDNGRPT"/>
</dbReference>
<dbReference type="Gene3D" id="2.60.40.2700">
    <property type="match status" value="1"/>
</dbReference>
<dbReference type="Pfam" id="PF26363">
    <property type="entry name" value="Phospholipase-like"/>
    <property type="match status" value="1"/>
</dbReference>
<reference evidence="6 7" key="1">
    <citation type="submission" date="2018-04" db="EMBL/GenBank/DDBJ databases">
        <title>Denitrifier Microvirgula.</title>
        <authorList>
            <person name="Anderson E."/>
            <person name="Jang J."/>
            <person name="Ishii S."/>
        </authorList>
    </citation>
    <scope>NUCLEOTIDE SEQUENCE [LARGE SCALE GENOMIC DNA]</scope>
    <source>
        <strain evidence="6 7">BE2.4</strain>
    </source>
</reference>
<feature type="domain" description="Haemolysin-type calcium binding-related" evidence="5">
    <location>
        <begin position="1976"/>
        <end position="2010"/>
    </location>
</feature>
<dbReference type="GO" id="GO:0005509">
    <property type="term" value="F:calcium ion binding"/>
    <property type="evidence" value="ECO:0007669"/>
    <property type="project" value="InterPro"/>
</dbReference>
<feature type="domain" description="Haemolysin-type calcium binding-related" evidence="5">
    <location>
        <begin position="1833"/>
        <end position="1874"/>
    </location>
</feature>
<dbReference type="Pfam" id="PF00353">
    <property type="entry name" value="HemolysinCabind"/>
    <property type="match status" value="9"/>
</dbReference>
<keyword evidence="7" id="KW-1185">Reference proteome</keyword>
<dbReference type="GO" id="GO:0005576">
    <property type="term" value="C:extracellular region"/>
    <property type="evidence" value="ECO:0007669"/>
    <property type="project" value="UniProtKB-SubCell"/>
</dbReference>
<dbReference type="Gene3D" id="3.40.50.1820">
    <property type="entry name" value="alpha/beta hydrolase"/>
    <property type="match status" value="1"/>
</dbReference>
<feature type="region of interest" description="Disordered" evidence="4">
    <location>
        <begin position="793"/>
        <end position="828"/>
    </location>
</feature>
<dbReference type="Proteomes" id="UP000244173">
    <property type="component" value="Chromosome"/>
</dbReference>
<dbReference type="InterPro" id="IPR050557">
    <property type="entry name" value="RTX_toxin/Mannuronan_C5-epim"/>
</dbReference>
<evidence type="ECO:0000256" key="1">
    <source>
        <dbReference type="ARBA" id="ARBA00004613"/>
    </source>
</evidence>
<evidence type="ECO:0000256" key="4">
    <source>
        <dbReference type="SAM" id="MobiDB-lite"/>
    </source>
</evidence>